<comment type="subcellular location">
    <subcellularLocation>
        <location evidence="1">Membrane</location>
        <topology evidence="1">Single-pass membrane protein</topology>
    </subcellularLocation>
</comment>
<comment type="caution">
    <text evidence="4">The sequence shown here is derived from an EMBL/GenBank/DDBJ whole genome shotgun (WGS) entry which is preliminary data.</text>
</comment>
<evidence type="ECO:0000259" key="3">
    <source>
        <dbReference type="Pfam" id="PF12819"/>
    </source>
</evidence>
<gene>
    <name evidence="4" type="ORF">CKAN_00671300</name>
</gene>
<reference evidence="4 5" key="1">
    <citation type="journal article" date="2019" name="Nat. Plants">
        <title>Stout camphor tree genome fills gaps in understanding of flowering plant genome evolution.</title>
        <authorList>
            <person name="Chaw S.M."/>
            <person name="Liu Y.C."/>
            <person name="Wu Y.W."/>
            <person name="Wang H.Y."/>
            <person name="Lin C.I."/>
            <person name="Wu C.S."/>
            <person name="Ke H.M."/>
            <person name="Chang L.Y."/>
            <person name="Hsu C.Y."/>
            <person name="Yang H.T."/>
            <person name="Sudianto E."/>
            <person name="Hsu M.H."/>
            <person name="Wu K.P."/>
            <person name="Wang L.N."/>
            <person name="Leebens-Mack J.H."/>
            <person name="Tsai I.J."/>
        </authorList>
    </citation>
    <scope>NUCLEOTIDE SEQUENCE [LARGE SCALE GENOMIC DNA]</scope>
    <source>
        <strain evidence="5">cv. Chaw 1501</strain>
        <tissue evidence="4">Young leaves</tissue>
    </source>
</reference>
<dbReference type="GO" id="GO:0016301">
    <property type="term" value="F:kinase activity"/>
    <property type="evidence" value="ECO:0007669"/>
    <property type="project" value="UniProtKB-KW"/>
</dbReference>
<feature type="region of interest" description="Disordered" evidence="2">
    <location>
        <begin position="1"/>
        <end position="49"/>
    </location>
</feature>
<dbReference type="InterPro" id="IPR024788">
    <property type="entry name" value="Malectin-like_Carb-bd_dom"/>
</dbReference>
<protein>
    <submittedName>
        <fullName evidence="4">Kinase</fullName>
    </submittedName>
</protein>
<evidence type="ECO:0000256" key="2">
    <source>
        <dbReference type="SAM" id="MobiDB-lite"/>
    </source>
</evidence>
<organism evidence="4 5">
    <name type="scientific">Cinnamomum micranthum f. kanehirae</name>
    <dbReference type="NCBI Taxonomy" id="337451"/>
    <lineage>
        <taxon>Eukaryota</taxon>
        <taxon>Viridiplantae</taxon>
        <taxon>Streptophyta</taxon>
        <taxon>Embryophyta</taxon>
        <taxon>Tracheophyta</taxon>
        <taxon>Spermatophyta</taxon>
        <taxon>Magnoliopsida</taxon>
        <taxon>Magnoliidae</taxon>
        <taxon>Laurales</taxon>
        <taxon>Lauraceae</taxon>
        <taxon>Cinnamomum</taxon>
    </lineage>
</organism>
<accession>A0A3S3MKN7</accession>
<dbReference type="Pfam" id="PF12819">
    <property type="entry name" value="Malectin_like"/>
    <property type="match status" value="1"/>
</dbReference>
<proteinExistence type="predicted"/>
<evidence type="ECO:0000313" key="5">
    <source>
        <dbReference type="Proteomes" id="UP000283530"/>
    </source>
</evidence>
<dbReference type="AlphaFoldDB" id="A0A3S3MKN7"/>
<evidence type="ECO:0000256" key="1">
    <source>
        <dbReference type="ARBA" id="ARBA00004167"/>
    </source>
</evidence>
<dbReference type="EMBL" id="QPKB01000002">
    <property type="protein sequence ID" value="RWR78191.1"/>
    <property type="molecule type" value="Genomic_DNA"/>
</dbReference>
<evidence type="ECO:0000313" key="4">
    <source>
        <dbReference type="EMBL" id="RWR78191.1"/>
    </source>
</evidence>
<sequence length="88" mass="10251">MQGEDARTHGKWGDKTHPCKERRGLRIHPDKSKQRRCNHSEGSSTDLRNGGRNCYDLSDVKKGNKYLIRIYFMYGNYDSKNGTLKFDL</sequence>
<feature type="compositionally biased region" description="Basic and acidic residues" evidence="2">
    <location>
        <begin position="1"/>
        <end position="32"/>
    </location>
</feature>
<keyword evidence="4" id="KW-0808">Transferase</keyword>
<name>A0A3S3MKN7_9MAGN</name>
<feature type="domain" description="Malectin-like" evidence="3">
    <location>
        <begin position="49"/>
        <end position="88"/>
    </location>
</feature>
<dbReference type="Proteomes" id="UP000283530">
    <property type="component" value="Unassembled WGS sequence"/>
</dbReference>
<dbReference type="OrthoDB" id="2017114at2759"/>
<dbReference type="GO" id="GO:0016020">
    <property type="term" value="C:membrane"/>
    <property type="evidence" value="ECO:0007669"/>
    <property type="project" value="UniProtKB-SubCell"/>
</dbReference>
<keyword evidence="5" id="KW-1185">Reference proteome</keyword>
<keyword evidence="4" id="KW-0418">Kinase</keyword>